<proteinExistence type="predicted"/>
<evidence type="ECO:0000313" key="1">
    <source>
        <dbReference type="EMBL" id="NUB90312.1"/>
    </source>
</evidence>
<evidence type="ECO:0000313" key="2">
    <source>
        <dbReference type="EMBL" id="NUC73866.1"/>
    </source>
</evidence>
<dbReference type="Proteomes" id="UP000728647">
    <property type="component" value="Unassembled WGS sequence"/>
</dbReference>
<evidence type="ECO:0000313" key="4">
    <source>
        <dbReference type="Proteomes" id="UP001016761"/>
    </source>
</evidence>
<comment type="caution">
    <text evidence="1">The sequence shown here is derived from an EMBL/GenBank/DDBJ whole genome shotgun (WGS) entry which is preliminary data.</text>
</comment>
<dbReference type="AlphaFoldDB" id="A0A8J8KET2"/>
<dbReference type="EMBL" id="JABURA010000001">
    <property type="protein sequence ID" value="NUB90312.1"/>
    <property type="molecule type" value="Genomic_DNA"/>
</dbReference>
<sequence length="51" mass="5386">MGARSQRKGAAQCTNCGRTMAVWFSDGGDEVRPIGSANGCPCGESSFRVFE</sequence>
<reference evidence="1 4" key="1">
    <citation type="submission" date="2020-06" db="EMBL/GenBank/DDBJ databases">
        <title>Haloterrigena sp. nov., an extremely halophilic archaeon isolated from a saline sediment.</title>
        <authorList>
            <person name="Liu B.-B."/>
        </authorList>
    </citation>
    <scope>NUCLEOTIDE SEQUENCE</scope>
    <source>
        <strain evidence="1">SYSU A121-1</strain>
        <strain evidence="2 4">SYSU A558-1</strain>
    </source>
</reference>
<protein>
    <submittedName>
        <fullName evidence="1">Uncharacterized protein</fullName>
    </submittedName>
</protein>
<dbReference type="EMBL" id="JABUQZ010000001">
    <property type="protein sequence ID" value="NUC73866.1"/>
    <property type="molecule type" value="Genomic_DNA"/>
</dbReference>
<name>A0A8J8KET2_9EURY</name>
<evidence type="ECO:0000313" key="3">
    <source>
        <dbReference type="Proteomes" id="UP000728647"/>
    </source>
</evidence>
<dbReference type="OrthoDB" id="257177at2157"/>
<gene>
    <name evidence="1" type="ORF">HT576_04580</name>
    <name evidence="2" type="ORF">HTZ84_16425</name>
</gene>
<dbReference type="RefSeq" id="WP_174678793.1">
    <property type="nucleotide sequence ID" value="NZ_JABUQZ010000001.1"/>
</dbReference>
<keyword evidence="4" id="KW-1185">Reference proteome</keyword>
<dbReference type="Proteomes" id="UP001016761">
    <property type="component" value="Unassembled WGS sequence"/>
</dbReference>
<accession>A0A8J8KET2</accession>
<organism evidence="1 3">
    <name type="scientific">Haloterrigena gelatinilytica</name>
    <dbReference type="NCBI Taxonomy" id="2741724"/>
    <lineage>
        <taxon>Archaea</taxon>
        <taxon>Methanobacteriati</taxon>
        <taxon>Methanobacteriota</taxon>
        <taxon>Stenosarchaea group</taxon>
        <taxon>Halobacteria</taxon>
        <taxon>Halobacteriales</taxon>
        <taxon>Natrialbaceae</taxon>
        <taxon>Haloterrigena</taxon>
    </lineage>
</organism>